<protein>
    <submittedName>
        <fullName evidence="1">Uncharacterized protein</fullName>
    </submittedName>
</protein>
<sequence length="179" mass="20038">MAMRDGGSETWEGFEEAGCNLYTLPEFDRLAEEFVRSTPSALKDLTLLFEMIDGQGGARVSSPMYVSARRDFELLMVAHGAEEGAFSAPRVWQDLLARRRSQQKRTRFDMKCKKVVLAAIMMATGLDELNLTIDELGGCLIEQRDMASDPCAKGRATRRGEEFFAKVNEFVARQARSLA</sequence>
<organism evidence="1 2">
    <name type="scientific">Methylocella tundrae</name>
    <dbReference type="NCBI Taxonomy" id="227605"/>
    <lineage>
        <taxon>Bacteria</taxon>
        <taxon>Pseudomonadati</taxon>
        <taxon>Pseudomonadota</taxon>
        <taxon>Alphaproteobacteria</taxon>
        <taxon>Hyphomicrobiales</taxon>
        <taxon>Beijerinckiaceae</taxon>
        <taxon>Methylocella</taxon>
    </lineage>
</organism>
<dbReference type="KEGG" id="mtun:MTUNDRAET4_0108.2"/>
<dbReference type="EMBL" id="LR536452">
    <property type="protein sequence ID" value="VFU17569.1"/>
    <property type="molecule type" value="Genomic_DNA"/>
</dbReference>
<name>A0A4V6INI8_METTU</name>
<keyword evidence="1" id="KW-0614">Plasmid</keyword>
<evidence type="ECO:0000313" key="2">
    <source>
        <dbReference type="Proteomes" id="UP000294360"/>
    </source>
</evidence>
<proteinExistence type="predicted"/>
<evidence type="ECO:0000313" key="1">
    <source>
        <dbReference type="EMBL" id="VFU17569.1"/>
    </source>
</evidence>
<geneLocation type="plasmid" evidence="1 2">
    <name>3</name>
</geneLocation>
<dbReference type="Proteomes" id="UP000294360">
    <property type="component" value="Plasmid 3"/>
</dbReference>
<dbReference type="AlphaFoldDB" id="A0A4V6INI8"/>
<reference evidence="1 2" key="1">
    <citation type="submission" date="2019-03" db="EMBL/GenBank/DDBJ databases">
        <authorList>
            <person name="Kox A.R. M."/>
        </authorList>
    </citation>
    <scope>NUCLEOTIDE SEQUENCE [LARGE SCALE GENOMIC DNA]</scope>
    <source>
        <strain evidence="1">MTUNDRAET4 annotated genome</strain>
        <plasmid evidence="2">3</plasmid>
    </source>
</reference>
<gene>
    <name evidence="1" type="ORF">MTUNDRAET4_0108</name>
</gene>
<dbReference type="RefSeq" id="WP_134493357.1">
    <property type="nucleotide sequence ID" value="NZ_CP139087.1"/>
</dbReference>
<accession>A0A4V6INI8</accession>